<dbReference type="PROSITE" id="PS50928">
    <property type="entry name" value="ABC_TM1"/>
    <property type="match status" value="1"/>
</dbReference>
<keyword evidence="3" id="KW-1003">Cell membrane</keyword>
<dbReference type="PANTHER" id="PTHR43386">
    <property type="entry name" value="OLIGOPEPTIDE TRANSPORT SYSTEM PERMEASE PROTEIN APPC"/>
    <property type="match status" value="1"/>
</dbReference>
<dbReference type="OrthoDB" id="9797472at2"/>
<evidence type="ECO:0000256" key="4">
    <source>
        <dbReference type="ARBA" id="ARBA00022692"/>
    </source>
</evidence>
<proteinExistence type="inferred from homology"/>
<evidence type="ECO:0000313" key="10">
    <source>
        <dbReference type="EMBL" id="PKG22218.1"/>
    </source>
</evidence>
<sequence length="309" mass="34352">MELHTETKFSIQKKKKRKGAFFHQFLSNKLLISGSILLTITFLIGLFAPLFSPFKILEIDPANRLSSPSITHWFGTDNFGRDIFSRTMYGVRMSLLIGFIVTLFSSLIGLAIGLLSAYNKFSDQILMRICDGLFAFPSILLAMALMSALGPKTINVIIALVLVFIPSIARITRSAALVVKEKVFIEALRAQGANSFRILFLHIAPNVLSPLIVQVTFVFAVTILTEASLSFLGAGIPAPLPSLGNMLYDGKLAIFNAWWMTVYPGIFIILIVLGLNLFGDGLRDQLDPKSKKSKKRKKKYDRKTTFIKN</sequence>
<evidence type="ECO:0000259" key="9">
    <source>
        <dbReference type="PROSITE" id="PS50928"/>
    </source>
</evidence>
<dbReference type="AlphaFoldDB" id="A0A2N0YY87"/>
<feature type="domain" description="ABC transmembrane type-1" evidence="9">
    <location>
        <begin position="91"/>
        <end position="279"/>
    </location>
</feature>
<evidence type="ECO:0000256" key="8">
    <source>
        <dbReference type="SAM" id="MobiDB-lite"/>
    </source>
</evidence>
<keyword evidence="2 7" id="KW-0813">Transport</keyword>
<evidence type="ECO:0000256" key="7">
    <source>
        <dbReference type="RuleBase" id="RU363032"/>
    </source>
</evidence>
<dbReference type="Gene3D" id="1.10.3720.10">
    <property type="entry name" value="MetI-like"/>
    <property type="match status" value="1"/>
</dbReference>
<dbReference type="SUPFAM" id="SSF161098">
    <property type="entry name" value="MetI-like"/>
    <property type="match status" value="1"/>
</dbReference>
<keyword evidence="6 7" id="KW-0472">Membrane</keyword>
<evidence type="ECO:0000256" key="6">
    <source>
        <dbReference type="ARBA" id="ARBA00023136"/>
    </source>
</evidence>
<evidence type="ECO:0000256" key="2">
    <source>
        <dbReference type="ARBA" id="ARBA00022448"/>
    </source>
</evidence>
<reference evidence="10 11" key="1">
    <citation type="journal article" date="2003" name="Int. J. Syst. Evol. Microbiol.">
        <title>Bacillus nealsonii sp. nov., isolated from a spacecraft-assembly facility, whose spores are gamma-radiation resistant.</title>
        <authorList>
            <person name="Venkateswaran K."/>
            <person name="Kempf M."/>
            <person name="Chen F."/>
            <person name="Satomi M."/>
            <person name="Nicholson W."/>
            <person name="Kern R."/>
        </authorList>
    </citation>
    <scope>NUCLEOTIDE SEQUENCE [LARGE SCALE GENOMIC DNA]</scope>
    <source>
        <strain evidence="10 11">FO-92</strain>
    </source>
</reference>
<comment type="similarity">
    <text evidence="7">Belongs to the binding-protein-dependent transport system permease family.</text>
</comment>
<dbReference type="Pfam" id="PF12911">
    <property type="entry name" value="OppC_N"/>
    <property type="match status" value="1"/>
</dbReference>
<dbReference type="PANTHER" id="PTHR43386:SF1">
    <property type="entry name" value="D,D-DIPEPTIDE TRANSPORT SYSTEM PERMEASE PROTEIN DDPC-RELATED"/>
    <property type="match status" value="1"/>
</dbReference>
<dbReference type="CDD" id="cd06261">
    <property type="entry name" value="TM_PBP2"/>
    <property type="match status" value="1"/>
</dbReference>
<dbReference type="Proteomes" id="UP000233375">
    <property type="component" value="Unassembled WGS sequence"/>
</dbReference>
<dbReference type="InterPro" id="IPR025966">
    <property type="entry name" value="OppC_N"/>
</dbReference>
<feature type="region of interest" description="Disordered" evidence="8">
    <location>
        <begin position="290"/>
        <end position="309"/>
    </location>
</feature>
<keyword evidence="4 7" id="KW-0812">Transmembrane</keyword>
<comment type="subcellular location">
    <subcellularLocation>
        <location evidence="1 7">Cell membrane</location>
        <topology evidence="1 7">Multi-pass membrane protein</topology>
    </subcellularLocation>
</comment>
<dbReference type="InterPro" id="IPR000515">
    <property type="entry name" value="MetI-like"/>
</dbReference>
<dbReference type="RefSeq" id="WP_101178615.1">
    <property type="nucleotide sequence ID" value="NZ_PISE01000045.1"/>
</dbReference>
<feature type="compositionally biased region" description="Basic residues" evidence="8">
    <location>
        <begin position="291"/>
        <end position="301"/>
    </location>
</feature>
<dbReference type="InterPro" id="IPR050366">
    <property type="entry name" value="BP-dependent_transpt_permease"/>
</dbReference>
<dbReference type="GO" id="GO:0055085">
    <property type="term" value="P:transmembrane transport"/>
    <property type="evidence" value="ECO:0007669"/>
    <property type="project" value="InterPro"/>
</dbReference>
<evidence type="ECO:0000256" key="3">
    <source>
        <dbReference type="ARBA" id="ARBA00022475"/>
    </source>
</evidence>
<feature type="transmembrane region" description="Helical" evidence="7">
    <location>
        <begin position="95"/>
        <end position="118"/>
    </location>
</feature>
<dbReference type="GO" id="GO:0005886">
    <property type="term" value="C:plasma membrane"/>
    <property type="evidence" value="ECO:0007669"/>
    <property type="project" value="UniProtKB-SubCell"/>
</dbReference>
<keyword evidence="11" id="KW-1185">Reference proteome</keyword>
<feature type="transmembrane region" description="Helical" evidence="7">
    <location>
        <begin position="154"/>
        <end position="172"/>
    </location>
</feature>
<organism evidence="10 11">
    <name type="scientific">Niallia nealsonii</name>
    <dbReference type="NCBI Taxonomy" id="115979"/>
    <lineage>
        <taxon>Bacteria</taxon>
        <taxon>Bacillati</taxon>
        <taxon>Bacillota</taxon>
        <taxon>Bacilli</taxon>
        <taxon>Bacillales</taxon>
        <taxon>Bacillaceae</taxon>
        <taxon>Niallia</taxon>
    </lineage>
</organism>
<feature type="transmembrane region" description="Helical" evidence="7">
    <location>
        <begin position="125"/>
        <end position="148"/>
    </location>
</feature>
<evidence type="ECO:0000313" key="11">
    <source>
        <dbReference type="Proteomes" id="UP000233375"/>
    </source>
</evidence>
<keyword evidence="5 7" id="KW-1133">Transmembrane helix</keyword>
<dbReference type="EMBL" id="PISE01000045">
    <property type="protein sequence ID" value="PKG22218.1"/>
    <property type="molecule type" value="Genomic_DNA"/>
</dbReference>
<dbReference type="Pfam" id="PF00528">
    <property type="entry name" value="BPD_transp_1"/>
    <property type="match status" value="1"/>
</dbReference>
<comment type="caution">
    <text evidence="10">The sequence shown here is derived from an EMBL/GenBank/DDBJ whole genome shotgun (WGS) entry which is preliminary data.</text>
</comment>
<evidence type="ECO:0000256" key="1">
    <source>
        <dbReference type="ARBA" id="ARBA00004651"/>
    </source>
</evidence>
<name>A0A2N0YY87_9BACI</name>
<feature type="transmembrane region" description="Helical" evidence="7">
    <location>
        <begin position="257"/>
        <end position="279"/>
    </location>
</feature>
<accession>A0A2N0YY87</accession>
<protein>
    <submittedName>
        <fullName evidence="10">Peptide ABC transporter permease</fullName>
    </submittedName>
</protein>
<gene>
    <name evidence="10" type="ORF">CWS01_18125</name>
</gene>
<feature type="transmembrane region" description="Helical" evidence="7">
    <location>
        <begin position="21"/>
        <end position="48"/>
    </location>
</feature>
<evidence type="ECO:0000256" key="5">
    <source>
        <dbReference type="ARBA" id="ARBA00022989"/>
    </source>
</evidence>
<dbReference type="InterPro" id="IPR035906">
    <property type="entry name" value="MetI-like_sf"/>
</dbReference>